<organism evidence="1 2">
    <name type="scientific">Muricaecibacterium torontonense</name>
    <dbReference type="NCBI Taxonomy" id="3032871"/>
    <lineage>
        <taxon>Bacteria</taxon>
        <taxon>Bacillati</taxon>
        <taxon>Actinomycetota</taxon>
        <taxon>Coriobacteriia</taxon>
        <taxon>Coriobacteriales</taxon>
        <taxon>Atopobiaceae</taxon>
        <taxon>Muricaecibacterium</taxon>
    </lineage>
</organism>
<name>A0A4S2F4Q4_9ACTN</name>
<dbReference type="AlphaFoldDB" id="A0A4S2F4Q4"/>
<proteinExistence type="predicted"/>
<accession>A0A4S2F4Q4</accession>
<gene>
    <name evidence="1" type="ORF">E5334_06120</name>
</gene>
<dbReference type="EMBL" id="SRYE01000003">
    <property type="protein sequence ID" value="TGY62224.1"/>
    <property type="molecule type" value="Genomic_DNA"/>
</dbReference>
<keyword evidence="2" id="KW-1185">Reference proteome</keyword>
<evidence type="ECO:0000313" key="1">
    <source>
        <dbReference type="EMBL" id="TGY62224.1"/>
    </source>
</evidence>
<dbReference type="InterPro" id="IPR021701">
    <property type="entry name" value="DUF3284"/>
</dbReference>
<sequence length="90" mass="9994">MVTVCIDAYEEPQLYQALFESTKGANTIRYEITPCPQGSLVAYEETFSTPSTPGAFNQKLMQSLLSRSSKRRMCAQLGALEAQLKSSQRP</sequence>
<protein>
    <submittedName>
        <fullName evidence="1">DUF3284 domain-containing protein</fullName>
    </submittedName>
</protein>
<evidence type="ECO:0000313" key="2">
    <source>
        <dbReference type="Proteomes" id="UP000310263"/>
    </source>
</evidence>
<dbReference type="Pfam" id="PF11687">
    <property type="entry name" value="DUF3284"/>
    <property type="match status" value="1"/>
</dbReference>
<comment type="caution">
    <text evidence="1">The sequence shown here is derived from an EMBL/GenBank/DDBJ whole genome shotgun (WGS) entry which is preliminary data.</text>
</comment>
<dbReference type="Proteomes" id="UP000310263">
    <property type="component" value="Unassembled WGS sequence"/>
</dbReference>
<dbReference type="OrthoDB" id="7838135at2"/>
<reference evidence="1 2" key="1">
    <citation type="submission" date="2019-04" db="EMBL/GenBank/DDBJ databases">
        <title>Microbes associate with the intestines of laboratory mice.</title>
        <authorList>
            <person name="Navarre W."/>
            <person name="Wong E."/>
            <person name="Huang K."/>
            <person name="Tropini C."/>
            <person name="Ng K."/>
            <person name="Yu B."/>
        </authorList>
    </citation>
    <scope>NUCLEOTIDE SEQUENCE [LARGE SCALE GENOMIC DNA]</scope>
    <source>
        <strain evidence="1 2">NM07_P-09</strain>
    </source>
</reference>